<dbReference type="CDD" id="cd00085">
    <property type="entry name" value="HNHc"/>
    <property type="match status" value="1"/>
</dbReference>
<dbReference type="Pfam" id="PF01844">
    <property type="entry name" value="HNH"/>
    <property type="match status" value="1"/>
</dbReference>
<accession>A0ABP9U9B5</accession>
<evidence type="ECO:0000313" key="3">
    <source>
        <dbReference type="Proteomes" id="UP001423409"/>
    </source>
</evidence>
<evidence type="ECO:0000313" key="2">
    <source>
        <dbReference type="EMBL" id="GAA5438788.1"/>
    </source>
</evidence>
<dbReference type="InterPro" id="IPR002711">
    <property type="entry name" value="HNH"/>
</dbReference>
<comment type="caution">
    <text evidence="2">The sequence shown here is derived from an EMBL/GenBank/DDBJ whole genome shotgun (WGS) entry which is preliminary data.</text>
</comment>
<dbReference type="Gene3D" id="1.10.30.50">
    <property type="match status" value="1"/>
</dbReference>
<dbReference type="SMART" id="SM00507">
    <property type="entry name" value="HNHc"/>
    <property type="match status" value="1"/>
</dbReference>
<name>A0ABP9U9B5_9DEIO</name>
<dbReference type="Proteomes" id="UP001423409">
    <property type="component" value="Unassembled WGS sequence"/>
</dbReference>
<protein>
    <recommendedName>
        <fullName evidence="1">HNH nuclease domain-containing protein</fullName>
    </recommendedName>
</protein>
<reference evidence="2 3" key="1">
    <citation type="submission" date="2024-02" db="EMBL/GenBank/DDBJ databases">
        <title>Deinococcus caeni NBRC 101312.</title>
        <authorList>
            <person name="Ichikawa N."/>
            <person name="Katano-Makiyama Y."/>
            <person name="Hidaka K."/>
        </authorList>
    </citation>
    <scope>NUCLEOTIDE SEQUENCE [LARGE SCALE GENOMIC DNA]</scope>
    <source>
        <strain evidence="2 3">NBRC 101312</strain>
    </source>
</reference>
<dbReference type="InterPro" id="IPR052892">
    <property type="entry name" value="NA-targeting_endonuclease"/>
</dbReference>
<feature type="domain" description="HNH nuclease" evidence="1">
    <location>
        <begin position="183"/>
        <end position="241"/>
    </location>
</feature>
<gene>
    <name evidence="2" type="ORF">Dcae01_00281</name>
</gene>
<dbReference type="EMBL" id="BAABQU010000002">
    <property type="protein sequence ID" value="GAA5438788.1"/>
    <property type="molecule type" value="Genomic_DNA"/>
</dbReference>
<dbReference type="PANTHER" id="PTHR33877">
    <property type="entry name" value="SLL1193 PROTEIN"/>
    <property type="match status" value="1"/>
</dbReference>
<dbReference type="RefSeq" id="WP_345440882.1">
    <property type="nucleotide sequence ID" value="NZ_BAABQU010000002.1"/>
</dbReference>
<dbReference type="PANTHER" id="PTHR33877:SF2">
    <property type="entry name" value="OS07G0170200 PROTEIN"/>
    <property type="match status" value="1"/>
</dbReference>
<evidence type="ECO:0000259" key="1">
    <source>
        <dbReference type="SMART" id="SM00507"/>
    </source>
</evidence>
<dbReference type="InterPro" id="IPR003615">
    <property type="entry name" value="HNH_nuc"/>
</dbReference>
<keyword evidence="3" id="KW-1185">Reference proteome</keyword>
<sequence length="261" mass="30486">MTYFDTYYYCNVIFNILKNQSEYMRTMYDLFEDENWLLFSYPFPKYSALHVFSEHCIRGIFMEKFFDSESSPQDQVLPITKTFEAYAVDHLSMQTYLNGRRPDIDSGHDYFTELSSIGDLDNLIQRMTDEIFYVMFNNRTAMQLLNDWIANFGGAGDFSRITPDHQERFTKSGFIKRSSIPRWASRAVYYRDRGRCTFCQRDVSGSLSMGSKINLDHIVPLAAGGINDVTNLQLLCEECNSSKSDKRLSTSNKYERWYSPS</sequence>
<organism evidence="2 3">
    <name type="scientific">Deinococcus caeni</name>
    <dbReference type="NCBI Taxonomy" id="569127"/>
    <lineage>
        <taxon>Bacteria</taxon>
        <taxon>Thermotogati</taxon>
        <taxon>Deinococcota</taxon>
        <taxon>Deinococci</taxon>
        <taxon>Deinococcales</taxon>
        <taxon>Deinococcaceae</taxon>
        <taxon>Deinococcus</taxon>
    </lineage>
</organism>
<proteinExistence type="predicted"/>